<evidence type="ECO:0000256" key="2">
    <source>
        <dbReference type="ARBA" id="ARBA00022448"/>
    </source>
</evidence>
<evidence type="ECO:0000313" key="8">
    <source>
        <dbReference type="EMBL" id="QSO49053.1"/>
    </source>
</evidence>
<dbReference type="GO" id="GO:0005886">
    <property type="term" value="C:plasma membrane"/>
    <property type="evidence" value="ECO:0007669"/>
    <property type="project" value="UniProtKB-SubCell"/>
</dbReference>
<dbReference type="SUPFAM" id="SSF103473">
    <property type="entry name" value="MFS general substrate transporter"/>
    <property type="match status" value="1"/>
</dbReference>
<dbReference type="InterPro" id="IPR036259">
    <property type="entry name" value="MFS_trans_sf"/>
</dbReference>
<proteinExistence type="predicted"/>
<keyword evidence="2" id="KW-0813">Transport</keyword>
<dbReference type="InterPro" id="IPR052528">
    <property type="entry name" value="Sugar_transport-like"/>
</dbReference>
<feature type="transmembrane region" description="Helical" evidence="6">
    <location>
        <begin position="27"/>
        <end position="49"/>
    </location>
</feature>
<evidence type="ECO:0000256" key="5">
    <source>
        <dbReference type="ARBA" id="ARBA00023136"/>
    </source>
</evidence>
<protein>
    <submittedName>
        <fullName evidence="8">MFS transporter</fullName>
    </submittedName>
</protein>
<dbReference type="GO" id="GO:0022857">
    <property type="term" value="F:transmembrane transporter activity"/>
    <property type="evidence" value="ECO:0007669"/>
    <property type="project" value="InterPro"/>
</dbReference>
<dbReference type="RefSeq" id="WP_206658367.1">
    <property type="nucleotide sequence ID" value="NZ_CP071182.1"/>
</dbReference>
<evidence type="ECO:0000313" key="9">
    <source>
        <dbReference type="Proteomes" id="UP000663505"/>
    </source>
</evidence>
<feature type="transmembrane region" description="Helical" evidence="6">
    <location>
        <begin position="369"/>
        <end position="392"/>
    </location>
</feature>
<feature type="transmembrane region" description="Helical" evidence="6">
    <location>
        <begin position="186"/>
        <end position="208"/>
    </location>
</feature>
<comment type="subcellular location">
    <subcellularLocation>
        <location evidence="1">Cell membrane</location>
        <topology evidence="1">Multi-pass membrane protein</topology>
    </subcellularLocation>
</comment>
<gene>
    <name evidence="8" type="ORF">JZ786_09060</name>
</gene>
<dbReference type="Gene3D" id="1.20.1250.20">
    <property type="entry name" value="MFS general substrate transporter like domains"/>
    <property type="match status" value="2"/>
</dbReference>
<dbReference type="AlphaFoldDB" id="A0A9X7Z917"/>
<evidence type="ECO:0000256" key="6">
    <source>
        <dbReference type="SAM" id="Phobius"/>
    </source>
</evidence>
<evidence type="ECO:0000256" key="3">
    <source>
        <dbReference type="ARBA" id="ARBA00022692"/>
    </source>
</evidence>
<keyword evidence="9" id="KW-1185">Reference proteome</keyword>
<name>A0A9X7Z917_9BACL</name>
<dbReference type="InterPro" id="IPR011701">
    <property type="entry name" value="MFS"/>
</dbReference>
<keyword evidence="3 6" id="KW-0812">Transmembrane</keyword>
<sequence>MSKLYNYPLHVVRYWNSIRNNNESLSIWNGSFSITSFSIVNGYVAMYLLDGLQATNSEMGLLNSLPSLVNLFAMLAAAFAIGRAKSKRVFCATATTISRSIYVLIAILPWLPIHNPAIWVVWLVALIRVPQSFGDLSWQALISDLIAPERRSVFFSERNRVTTIVGLLATLATGLLLQQFDNHLRWPYQVVFLTTVVFAAAEVWFLILHNEPAPVAKPTIPLLVKGIRRIRADTLKSVLKNRSFLIVIGGLLFFNFGWQVSWPLFNIYQISTAHAPALWLGLFTVANQLVQILTFRWWGRTADRFGNGRMMAVAAVGMALSPFLTILSTNMWYLFLINFVTGIPAAGTTLLLFNYLLEVCPEGERTTYIAYYNVVLSVVGFAAPEAGIWLLSHWGMNAGMLISTGLRLAAGVVFWVTSTLVTKRSQWSTSSSIQI</sequence>
<feature type="transmembrane region" description="Helical" evidence="6">
    <location>
        <begin position="333"/>
        <end position="357"/>
    </location>
</feature>
<dbReference type="Pfam" id="PF07690">
    <property type="entry name" value="MFS_1"/>
    <property type="match status" value="1"/>
</dbReference>
<dbReference type="InterPro" id="IPR020846">
    <property type="entry name" value="MFS_dom"/>
</dbReference>
<dbReference type="EMBL" id="CP071182">
    <property type="protein sequence ID" value="QSO49053.1"/>
    <property type="molecule type" value="Genomic_DNA"/>
</dbReference>
<feature type="transmembrane region" description="Helical" evidence="6">
    <location>
        <begin position="61"/>
        <end position="82"/>
    </location>
</feature>
<evidence type="ECO:0000259" key="7">
    <source>
        <dbReference type="PROSITE" id="PS50850"/>
    </source>
</evidence>
<evidence type="ECO:0000256" key="1">
    <source>
        <dbReference type="ARBA" id="ARBA00004651"/>
    </source>
</evidence>
<dbReference type="PANTHER" id="PTHR23526:SF2">
    <property type="entry name" value="MAJOR FACILITATOR SUPERFAMILY (MFS) PROFILE DOMAIN-CONTAINING PROTEIN"/>
    <property type="match status" value="1"/>
</dbReference>
<organism evidence="8 9">
    <name type="scientific">Alicyclobacillus mengziensis</name>
    <dbReference type="NCBI Taxonomy" id="2931921"/>
    <lineage>
        <taxon>Bacteria</taxon>
        <taxon>Bacillati</taxon>
        <taxon>Bacillota</taxon>
        <taxon>Bacilli</taxon>
        <taxon>Bacillales</taxon>
        <taxon>Alicyclobacillaceae</taxon>
        <taxon>Alicyclobacillus</taxon>
    </lineage>
</organism>
<dbReference type="Proteomes" id="UP000663505">
    <property type="component" value="Chromosome"/>
</dbReference>
<feature type="transmembrane region" description="Helical" evidence="6">
    <location>
        <begin position="398"/>
        <end position="421"/>
    </location>
</feature>
<dbReference type="PANTHER" id="PTHR23526">
    <property type="entry name" value="INTEGRAL MEMBRANE TRANSPORT PROTEIN-RELATED"/>
    <property type="match status" value="1"/>
</dbReference>
<evidence type="ECO:0000256" key="4">
    <source>
        <dbReference type="ARBA" id="ARBA00022989"/>
    </source>
</evidence>
<feature type="transmembrane region" description="Helical" evidence="6">
    <location>
        <begin position="277"/>
        <end position="298"/>
    </location>
</feature>
<dbReference type="PROSITE" id="PS50850">
    <property type="entry name" value="MFS"/>
    <property type="match status" value="1"/>
</dbReference>
<reference evidence="8 9" key="1">
    <citation type="submission" date="2021-02" db="EMBL/GenBank/DDBJ databases">
        <title>Alicyclobacillus curvatus sp. nov. and Alicyclobacillus mengziensis sp. nov., two acidophilic bacteria isolated from acid mine drainage.</title>
        <authorList>
            <person name="Huang Y."/>
        </authorList>
    </citation>
    <scope>NUCLEOTIDE SEQUENCE [LARGE SCALE GENOMIC DNA]</scope>
    <source>
        <strain evidence="8 9">S30H14</strain>
    </source>
</reference>
<keyword evidence="4 6" id="KW-1133">Transmembrane helix</keyword>
<feature type="domain" description="Major facilitator superfamily (MFS) profile" evidence="7">
    <location>
        <begin position="243"/>
        <end position="435"/>
    </location>
</feature>
<accession>A0A9X7Z917</accession>
<keyword evidence="5 6" id="KW-0472">Membrane</keyword>
<feature type="transmembrane region" description="Helical" evidence="6">
    <location>
        <begin position="244"/>
        <end position="265"/>
    </location>
</feature>
<feature type="transmembrane region" description="Helical" evidence="6">
    <location>
        <begin position="310"/>
        <end position="327"/>
    </location>
</feature>
<dbReference type="KEGG" id="afx:JZ786_09060"/>